<dbReference type="EMBL" id="QYBC01000009">
    <property type="protein sequence ID" value="RYB04643.1"/>
    <property type="molecule type" value="Genomic_DNA"/>
</dbReference>
<dbReference type="RefSeq" id="WP_129219402.1">
    <property type="nucleotide sequence ID" value="NZ_QYBC01000009.1"/>
</dbReference>
<dbReference type="CDD" id="cd04301">
    <property type="entry name" value="NAT_SF"/>
    <property type="match status" value="1"/>
</dbReference>
<comment type="caution">
    <text evidence="2">The sequence shown here is derived from an EMBL/GenBank/DDBJ whole genome shotgun (WGS) entry which is preliminary data.</text>
</comment>
<dbReference type="AlphaFoldDB" id="A0A4Q2RG11"/>
<dbReference type="Pfam" id="PF00583">
    <property type="entry name" value="Acetyltransf_1"/>
    <property type="match status" value="1"/>
</dbReference>
<dbReference type="PANTHER" id="PTHR47237">
    <property type="entry name" value="SLL0310 PROTEIN"/>
    <property type="match status" value="1"/>
</dbReference>
<evidence type="ECO:0000259" key="1">
    <source>
        <dbReference type="PROSITE" id="PS51186"/>
    </source>
</evidence>
<evidence type="ECO:0000313" key="2">
    <source>
        <dbReference type="EMBL" id="RYB04643.1"/>
    </source>
</evidence>
<dbReference type="InterPro" id="IPR052729">
    <property type="entry name" value="Acyl/Acetyltrans_Enzymes"/>
</dbReference>
<sequence>MTDGVTFRALAPDDVAAVHALSAEMRWPHRPDDLRLFESIGQGFVGTEAGGAVVAAGMWWPYGEGLATVGMVIVTAGLQGRGIGRGVMTRLIAAAGDRTLRLTATVAGRPLYEVLGFRVTGAVAQHQGVASAGAIPPSPTVRPAGPGDRPAILALDGQASGGDRAALLARLLAEGETSVLERDGEVCGYAVCRGFGHGHVVGPIVCRDEADAVALVGPHLQAHHGTFVRVDATVTEGRFVDALAGSGLASVNHSVQMTRGPAGEPGPARIYGLASQALG</sequence>
<dbReference type="Gene3D" id="3.40.630.30">
    <property type="match status" value="1"/>
</dbReference>
<feature type="domain" description="N-acetyltransferase" evidence="1">
    <location>
        <begin position="5"/>
        <end position="142"/>
    </location>
</feature>
<dbReference type="InterPro" id="IPR041496">
    <property type="entry name" value="YitH/HolE_GNAT"/>
</dbReference>
<reference evidence="2 3" key="2">
    <citation type="submission" date="2019-02" db="EMBL/GenBank/DDBJ databases">
        <title>'Lichenibacterium ramalinii' gen. nov. sp. nov., 'Lichenibacterium minor' gen. nov. sp. nov.</title>
        <authorList>
            <person name="Pankratov T."/>
        </authorList>
    </citation>
    <scope>NUCLEOTIDE SEQUENCE [LARGE SCALE GENOMIC DNA]</scope>
    <source>
        <strain evidence="2 3">RmlP001</strain>
    </source>
</reference>
<dbReference type="GO" id="GO:0016747">
    <property type="term" value="F:acyltransferase activity, transferring groups other than amino-acyl groups"/>
    <property type="evidence" value="ECO:0007669"/>
    <property type="project" value="InterPro"/>
</dbReference>
<dbReference type="Gene3D" id="3.40.630.90">
    <property type="match status" value="1"/>
</dbReference>
<dbReference type="PANTHER" id="PTHR47237:SF2">
    <property type="entry name" value="BLL4206 PROTEIN"/>
    <property type="match status" value="1"/>
</dbReference>
<dbReference type="InterPro" id="IPR000182">
    <property type="entry name" value="GNAT_dom"/>
</dbReference>
<protein>
    <submittedName>
        <fullName evidence="2">N-acetyltransferase</fullName>
    </submittedName>
</protein>
<dbReference type="PROSITE" id="PS51186">
    <property type="entry name" value="GNAT"/>
    <property type="match status" value="1"/>
</dbReference>
<dbReference type="Proteomes" id="UP000289411">
    <property type="component" value="Unassembled WGS sequence"/>
</dbReference>
<proteinExistence type="predicted"/>
<dbReference type="OrthoDB" id="8453373at2"/>
<keyword evidence="3" id="KW-1185">Reference proteome</keyword>
<dbReference type="SUPFAM" id="SSF55729">
    <property type="entry name" value="Acyl-CoA N-acyltransferases (Nat)"/>
    <property type="match status" value="1"/>
</dbReference>
<accession>A0A4Q2RG11</accession>
<reference evidence="2 3" key="1">
    <citation type="submission" date="2018-09" db="EMBL/GenBank/DDBJ databases">
        <authorList>
            <person name="Grouzdev D.S."/>
            <person name="Krutkina M.S."/>
        </authorList>
    </citation>
    <scope>NUCLEOTIDE SEQUENCE [LARGE SCALE GENOMIC DNA]</scope>
    <source>
        <strain evidence="2 3">RmlP001</strain>
    </source>
</reference>
<dbReference type="InterPro" id="IPR016181">
    <property type="entry name" value="Acyl_CoA_acyltransferase"/>
</dbReference>
<name>A0A4Q2RG11_9HYPH</name>
<gene>
    <name evidence="2" type="ORF">D3272_11875</name>
</gene>
<organism evidence="2 3">
    <name type="scientific">Lichenibacterium ramalinae</name>
    <dbReference type="NCBI Taxonomy" id="2316527"/>
    <lineage>
        <taxon>Bacteria</taxon>
        <taxon>Pseudomonadati</taxon>
        <taxon>Pseudomonadota</taxon>
        <taxon>Alphaproteobacteria</taxon>
        <taxon>Hyphomicrobiales</taxon>
        <taxon>Lichenihabitantaceae</taxon>
        <taxon>Lichenibacterium</taxon>
    </lineage>
</organism>
<keyword evidence="2" id="KW-0808">Transferase</keyword>
<dbReference type="Pfam" id="PF18014">
    <property type="entry name" value="Acetyltransf_18"/>
    <property type="match status" value="1"/>
</dbReference>
<evidence type="ECO:0000313" key="3">
    <source>
        <dbReference type="Proteomes" id="UP000289411"/>
    </source>
</evidence>